<gene>
    <name evidence="3" type="ORF">DFR35_1701</name>
</gene>
<dbReference type="OrthoDB" id="1273797at2"/>
<protein>
    <submittedName>
        <fullName evidence="3">Glyoxylase-like metal-dependent hydrolase (Beta-lactamase superfamily II)</fullName>
    </submittedName>
</protein>
<feature type="domain" description="Metallo-beta-lactamase" evidence="2">
    <location>
        <begin position="110"/>
        <end position="295"/>
    </location>
</feature>
<dbReference type="AlphaFoldDB" id="A0A497XES6"/>
<dbReference type="CDD" id="cd16282">
    <property type="entry name" value="metallo-hydrolase-like_MBL-fold"/>
    <property type="match status" value="1"/>
</dbReference>
<dbReference type="SMART" id="SM00849">
    <property type="entry name" value="Lactamase_B"/>
    <property type="match status" value="1"/>
</dbReference>
<dbReference type="InterPro" id="IPR050855">
    <property type="entry name" value="NDM-1-like"/>
</dbReference>
<dbReference type="EMBL" id="RCCI01000005">
    <property type="protein sequence ID" value="RLJ65045.1"/>
    <property type="molecule type" value="Genomic_DNA"/>
</dbReference>
<dbReference type="GO" id="GO:0016787">
    <property type="term" value="F:hydrolase activity"/>
    <property type="evidence" value="ECO:0007669"/>
    <property type="project" value="UniProtKB-KW"/>
</dbReference>
<reference evidence="3 4" key="1">
    <citation type="submission" date="2018-10" db="EMBL/GenBank/DDBJ databases">
        <title>Genomic Encyclopedia of Type Strains, Phase IV (KMG-IV): sequencing the most valuable type-strain genomes for metagenomic binning, comparative biology and taxonomic classification.</title>
        <authorList>
            <person name="Goeker M."/>
        </authorList>
    </citation>
    <scope>NUCLEOTIDE SEQUENCE [LARGE SCALE GENOMIC DNA]</scope>
    <source>
        <strain evidence="3 4">DSM 26916</strain>
    </source>
</reference>
<dbReference type="PANTHER" id="PTHR42951">
    <property type="entry name" value="METALLO-BETA-LACTAMASE DOMAIN-CONTAINING"/>
    <property type="match status" value="1"/>
</dbReference>
<dbReference type="RefSeq" id="WP_121241568.1">
    <property type="nucleotide sequence ID" value="NZ_BHVV01000006.1"/>
</dbReference>
<accession>A0A497XES6</accession>
<dbReference type="Gene3D" id="3.60.15.10">
    <property type="entry name" value="Ribonuclease Z/Hydroxyacylglutathione hydrolase-like"/>
    <property type="match status" value="1"/>
</dbReference>
<name>A0A497XES6_9PROT</name>
<organism evidence="3 4">
    <name type="scientific">Sulfurisoma sediminicola</name>
    <dbReference type="NCBI Taxonomy" id="1381557"/>
    <lineage>
        <taxon>Bacteria</taxon>
        <taxon>Pseudomonadati</taxon>
        <taxon>Pseudomonadota</taxon>
        <taxon>Betaproteobacteria</taxon>
        <taxon>Nitrosomonadales</taxon>
        <taxon>Sterolibacteriaceae</taxon>
        <taxon>Sulfurisoma</taxon>
    </lineage>
</organism>
<dbReference type="Pfam" id="PF00753">
    <property type="entry name" value="Lactamase_B"/>
    <property type="match status" value="1"/>
</dbReference>
<dbReference type="GO" id="GO:0017001">
    <property type="term" value="P:antibiotic catabolic process"/>
    <property type="evidence" value="ECO:0007669"/>
    <property type="project" value="UniProtKB-ARBA"/>
</dbReference>
<evidence type="ECO:0000313" key="4">
    <source>
        <dbReference type="Proteomes" id="UP000268908"/>
    </source>
</evidence>
<dbReference type="SUPFAM" id="SSF56281">
    <property type="entry name" value="Metallo-hydrolase/oxidoreductase"/>
    <property type="match status" value="1"/>
</dbReference>
<dbReference type="InterPro" id="IPR001279">
    <property type="entry name" value="Metallo-B-lactamas"/>
</dbReference>
<evidence type="ECO:0000256" key="1">
    <source>
        <dbReference type="ARBA" id="ARBA00005250"/>
    </source>
</evidence>
<proteinExistence type="inferred from homology"/>
<comment type="caution">
    <text evidence="3">The sequence shown here is derived from an EMBL/GenBank/DDBJ whole genome shotgun (WGS) entry which is preliminary data.</text>
</comment>
<evidence type="ECO:0000259" key="2">
    <source>
        <dbReference type="SMART" id="SM00849"/>
    </source>
</evidence>
<dbReference type="PANTHER" id="PTHR42951:SF4">
    <property type="entry name" value="ACYL-COENZYME A THIOESTERASE MBLAC2"/>
    <property type="match status" value="1"/>
</dbReference>
<sequence>MTEGLSTRCVHAREIDDAHGSPPTPIYTTTTFKIPSTADRLDVVDDVSSFPTVEVTVRRKLHCFFVGLVAALSSIGVRAEYLPKAERVTDQVFAIVGPLGQRSADNDGLNANYGVVVTASGVILIDSGASRLGAEKIEKAIRAVTDKPVRWVINTGGQDHRWLGNEYFAGRGAEIMALSRTAANQAQSASQQMEGLARFLGDRLQGTKPMPANSILAGDVATIELGGESLSVRYTDAHFPGDAMVYLPKRKVVFTGDLVYVDRMLGVMPGSSVRNGQKAFKVMVGLNPAYVVPGHGRVCDLAKAQRETGDYYEFLANKVGAAAKDLESMDDVLKRYADLPQFRRLENYDSLHRANMNRAFTEFETQ</sequence>
<dbReference type="Proteomes" id="UP000268908">
    <property type="component" value="Unassembled WGS sequence"/>
</dbReference>
<dbReference type="InterPro" id="IPR036866">
    <property type="entry name" value="RibonucZ/Hydroxyglut_hydro"/>
</dbReference>
<keyword evidence="3" id="KW-0378">Hydrolase</keyword>
<evidence type="ECO:0000313" key="3">
    <source>
        <dbReference type="EMBL" id="RLJ65045.1"/>
    </source>
</evidence>
<keyword evidence="4" id="KW-1185">Reference proteome</keyword>
<comment type="similarity">
    <text evidence="1">Belongs to the metallo-beta-lactamase superfamily. Class-B beta-lactamase family.</text>
</comment>